<comment type="caution">
    <text evidence="1">The sequence shown here is derived from an EMBL/GenBank/DDBJ whole genome shotgun (WGS) entry which is preliminary data.</text>
</comment>
<dbReference type="RefSeq" id="XP_001387703.1">
    <property type="nucleotide sequence ID" value="XM_001387666.1"/>
</dbReference>
<dbReference type="InParanoid" id="A3GF18"/>
<dbReference type="OrthoDB" id="10005898at2759"/>
<protein>
    <submittedName>
        <fullName evidence="1">Uncharacterized protein</fullName>
    </submittedName>
</protein>
<dbReference type="STRING" id="322104.A3GF18"/>
<reference evidence="1 2" key="1">
    <citation type="journal article" date="2007" name="Nat. Biotechnol.">
        <title>Genome sequence of the lignocellulose-bioconverting and xylose-fermenting yeast Pichia stipitis.</title>
        <authorList>
            <person name="Jeffries T.W."/>
            <person name="Grigoriev I.V."/>
            <person name="Grimwood J."/>
            <person name="Laplaza J.M."/>
            <person name="Aerts A."/>
            <person name="Salamov A."/>
            <person name="Schmutz J."/>
            <person name="Lindquist E."/>
            <person name="Dehal P."/>
            <person name="Shapiro H."/>
            <person name="Jin Y.S."/>
            <person name="Passoth V."/>
            <person name="Richardson P.M."/>
        </authorList>
    </citation>
    <scope>NUCLEOTIDE SEQUENCE [LARGE SCALE GENOMIC DNA]</scope>
    <source>
        <strain evidence="2">ATCC 58785 / CBS 6054 / NBRC 10063 / NRRL Y-11545</strain>
    </source>
</reference>
<dbReference type="Proteomes" id="UP000002258">
    <property type="component" value="Chromosome 1"/>
</dbReference>
<organism evidence="1 2">
    <name type="scientific">Scheffersomyces stipitis (strain ATCC 58785 / CBS 6054 / NBRC 10063 / NRRL Y-11545)</name>
    <name type="common">Yeast</name>
    <name type="synonym">Pichia stipitis</name>
    <dbReference type="NCBI Taxonomy" id="322104"/>
    <lineage>
        <taxon>Eukaryota</taxon>
        <taxon>Fungi</taxon>
        <taxon>Dikarya</taxon>
        <taxon>Ascomycota</taxon>
        <taxon>Saccharomycotina</taxon>
        <taxon>Pichiomycetes</taxon>
        <taxon>Debaryomycetaceae</taxon>
        <taxon>Scheffersomyces</taxon>
    </lineage>
</organism>
<dbReference type="OMA" id="GASWWGF"/>
<dbReference type="GeneID" id="4850867"/>
<dbReference type="PANTHER" id="PTHR12652:SF25">
    <property type="entry name" value="MICROBODY (PEROXISOME) PROLIFERATION PROTEIN PEROXIN 11C (EUROFUNG)"/>
    <property type="match status" value="1"/>
</dbReference>
<gene>
    <name evidence="1" type="ORF">PICST_86597</name>
</gene>
<accession>A3GF18</accession>
<dbReference type="EMBL" id="AAVQ01000001">
    <property type="protein sequence ID" value="EAZ63680.1"/>
    <property type="molecule type" value="Genomic_DNA"/>
</dbReference>
<sequence>MSIAAISPLTSQLVEVSKGGPRRTVPLSLLLSLNQLLKKSIFSRKFYQEINDKVLAKSSTVDTNLYFICYFTLLVSAILNNKSHIKHFLQTQKYNLIQVVKKVLQNTLGERASDLTNTNNKFVNKLFSTPKPVYTEGKPSKLAVHFKAISSYLADIRIFNRLTESIKYMPWIIDEYRAYADPSNPVPKFTRFVNLLQSLNCLALELLENAGWITDHNWVGTGDNAWWCTETYIWCSRIWGAYLVIEILELVRRNPVAKWDSNWKIAMFKQLIQVPLVLHWSLYDGCLTPFWVGVCGCGASWWGFKDMWSSIDLS</sequence>
<evidence type="ECO:0000313" key="1">
    <source>
        <dbReference type="EMBL" id="EAZ63680.1"/>
    </source>
</evidence>
<dbReference type="HOGENOM" id="CLU_082765_0_0_1"/>
<dbReference type="KEGG" id="pic:PICST_86597"/>
<dbReference type="PANTHER" id="PTHR12652">
    <property type="entry name" value="PEROXISOMAL BIOGENESIS FACTOR 11"/>
    <property type="match status" value="1"/>
</dbReference>
<keyword evidence="2" id="KW-1185">Reference proteome</keyword>
<evidence type="ECO:0000313" key="2">
    <source>
        <dbReference type="Proteomes" id="UP000002258"/>
    </source>
</evidence>
<dbReference type="eggNOG" id="ENOG502S1P2">
    <property type="taxonomic scope" value="Eukaryota"/>
</dbReference>
<proteinExistence type="predicted"/>
<name>A3GF18_PICST</name>
<dbReference type="AlphaFoldDB" id="A3GF18"/>